<protein>
    <submittedName>
        <fullName evidence="3">Uncharacterized protein</fullName>
    </submittedName>
</protein>
<dbReference type="AlphaFoldDB" id="A0A162AZK7"/>
<dbReference type="Gramene" id="KZN08093">
    <property type="protein sequence ID" value="KZN08093"/>
    <property type="gene ID" value="DCAR_000762"/>
</dbReference>
<evidence type="ECO:0000313" key="2">
    <source>
        <dbReference type="EMBL" id="KZM82872.1"/>
    </source>
</evidence>
<dbReference type="EMBL" id="LNRQ01000009">
    <property type="protein sequence ID" value="KZM82872.1"/>
    <property type="molecule type" value="Genomic_DNA"/>
</dbReference>
<feature type="region of interest" description="Disordered" evidence="1">
    <location>
        <begin position="72"/>
        <end position="106"/>
    </location>
</feature>
<dbReference type="EMBL" id="CP093343">
    <property type="protein sequence ID" value="WOG81414.1"/>
    <property type="molecule type" value="Genomic_DNA"/>
</dbReference>
<proteinExistence type="predicted"/>
<reference evidence="3" key="1">
    <citation type="journal article" date="2016" name="Nat. Genet.">
        <title>A high-quality carrot genome assembly provides new insights into carotenoid accumulation and asterid genome evolution.</title>
        <authorList>
            <person name="Iorizzo M."/>
            <person name="Ellison S."/>
            <person name="Senalik D."/>
            <person name="Zeng P."/>
            <person name="Satapoomin P."/>
            <person name="Huang J."/>
            <person name="Bowman M."/>
            <person name="Iovene M."/>
            <person name="Sanseverino W."/>
            <person name="Cavagnaro P."/>
            <person name="Yildiz M."/>
            <person name="Macko-Podgorni A."/>
            <person name="Moranska E."/>
            <person name="Grzebelus E."/>
            <person name="Grzebelus D."/>
            <person name="Ashrafi H."/>
            <person name="Zheng Z."/>
            <person name="Cheng S."/>
            <person name="Spooner D."/>
            <person name="Van Deynze A."/>
            <person name="Simon P."/>
        </authorList>
    </citation>
    <scope>NUCLEOTIDE SEQUENCE [LARGE SCALE GENOMIC DNA]</scope>
    <source>
        <tissue evidence="3">Leaf</tissue>
    </source>
</reference>
<evidence type="ECO:0000313" key="5">
    <source>
        <dbReference type="Proteomes" id="UP000077755"/>
    </source>
</evidence>
<reference evidence="4" key="2">
    <citation type="submission" date="2022-03" db="EMBL/GenBank/DDBJ databases">
        <title>Draft title - Genomic analysis of global carrot germplasm unveils the trajectory of domestication and the origin of high carotenoid orange carrot.</title>
        <authorList>
            <person name="Iorizzo M."/>
            <person name="Ellison S."/>
            <person name="Senalik D."/>
            <person name="Macko-Podgorni A."/>
            <person name="Grzebelus D."/>
            <person name="Bostan H."/>
            <person name="Rolling W."/>
            <person name="Curaba J."/>
            <person name="Simon P."/>
        </authorList>
    </citation>
    <scope>NUCLEOTIDE SEQUENCE</scope>
    <source>
        <tissue evidence="4">Leaf</tissue>
    </source>
</reference>
<feature type="region of interest" description="Disordered" evidence="1">
    <location>
        <begin position="1"/>
        <end position="52"/>
    </location>
</feature>
<sequence length="106" mass="12287">MQTGKNPRFRQQQETDIKHTPSRKAKTTSPANKTFIRKTTKHTNNNNQNSLLNLYHTPNLKQQLPYKLNKPRLQQQHQARNSQTKELQNVATTSAPKQKSSSIPKR</sequence>
<dbReference type="EMBL" id="LNRQ01000001">
    <property type="protein sequence ID" value="KZN08093.1"/>
    <property type="molecule type" value="Genomic_DNA"/>
</dbReference>
<gene>
    <name evidence="3" type="ORF">DCAR_000762</name>
    <name evidence="4" type="ORF">DCAR_0100561</name>
    <name evidence="2" type="ORF">DCAR_030441</name>
</gene>
<evidence type="ECO:0000313" key="4">
    <source>
        <dbReference type="EMBL" id="WOG81414.1"/>
    </source>
</evidence>
<evidence type="ECO:0000313" key="3">
    <source>
        <dbReference type="EMBL" id="KZN08093.1"/>
    </source>
</evidence>
<evidence type="ECO:0000256" key="1">
    <source>
        <dbReference type="SAM" id="MobiDB-lite"/>
    </source>
</evidence>
<feature type="compositionally biased region" description="Polar residues" evidence="1">
    <location>
        <begin position="1"/>
        <end position="10"/>
    </location>
</feature>
<organism evidence="3">
    <name type="scientific">Daucus carota subsp. sativus</name>
    <name type="common">Carrot</name>
    <dbReference type="NCBI Taxonomy" id="79200"/>
    <lineage>
        <taxon>Eukaryota</taxon>
        <taxon>Viridiplantae</taxon>
        <taxon>Streptophyta</taxon>
        <taxon>Embryophyta</taxon>
        <taxon>Tracheophyta</taxon>
        <taxon>Spermatophyta</taxon>
        <taxon>Magnoliopsida</taxon>
        <taxon>eudicotyledons</taxon>
        <taxon>Gunneridae</taxon>
        <taxon>Pentapetalae</taxon>
        <taxon>asterids</taxon>
        <taxon>campanulids</taxon>
        <taxon>Apiales</taxon>
        <taxon>Apiaceae</taxon>
        <taxon>Apioideae</taxon>
        <taxon>Scandiceae</taxon>
        <taxon>Daucinae</taxon>
        <taxon>Daucus</taxon>
        <taxon>Daucus sect. Daucus</taxon>
    </lineage>
</organism>
<dbReference type="Gramene" id="KZM82872">
    <property type="protein sequence ID" value="KZM82872"/>
    <property type="gene ID" value="DCAR_030441"/>
</dbReference>
<accession>A0A162AZK7</accession>
<keyword evidence="5" id="KW-1185">Reference proteome</keyword>
<dbReference type="Proteomes" id="UP000077755">
    <property type="component" value="Chromosome 1"/>
</dbReference>
<name>A0A162AZK7_DAUCS</name>